<dbReference type="GO" id="GO:0009279">
    <property type="term" value="C:cell outer membrane"/>
    <property type="evidence" value="ECO:0007669"/>
    <property type="project" value="UniProtKB-SubCell"/>
</dbReference>
<evidence type="ECO:0000256" key="7">
    <source>
        <dbReference type="SAM" id="SignalP"/>
    </source>
</evidence>
<dbReference type="InterPro" id="IPR011990">
    <property type="entry name" value="TPR-like_helical_dom_sf"/>
</dbReference>
<protein>
    <submittedName>
        <fullName evidence="10">SusD-like starch-binding protein associating with outer membrane</fullName>
    </submittedName>
</protein>
<dbReference type="PROSITE" id="PS51257">
    <property type="entry name" value="PROKAR_LIPOPROTEIN"/>
    <property type="match status" value="1"/>
</dbReference>
<feature type="chain" id="PRO_5020387425" evidence="7">
    <location>
        <begin position="32"/>
        <end position="468"/>
    </location>
</feature>
<evidence type="ECO:0000313" key="11">
    <source>
        <dbReference type="Proteomes" id="UP000295499"/>
    </source>
</evidence>
<evidence type="ECO:0000256" key="2">
    <source>
        <dbReference type="ARBA" id="ARBA00006275"/>
    </source>
</evidence>
<dbReference type="SUPFAM" id="SSF48452">
    <property type="entry name" value="TPR-like"/>
    <property type="match status" value="1"/>
</dbReference>
<proteinExistence type="inferred from homology"/>
<keyword evidence="6" id="KW-0802">TPR repeat</keyword>
<keyword evidence="5" id="KW-0998">Cell outer membrane</keyword>
<organism evidence="10 11">
    <name type="scientific">Pedobacter duraquae</name>
    <dbReference type="NCBI Taxonomy" id="425511"/>
    <lineage>
        <taxon>Bacteria</taxon>
        <taxon>Pseudomonadati</taxon>
        <taxon>Bacteroidota</taxon>
        <taxon>Sphingobacteriia</taxon>
        <taxon>Sphingobacteriales</taxon>
        <taxon>Sphingobacteriaceae</taxon>
        <taxon>Pedobacter</taxon>
    </lineage>
</organism>
<dbReference type="Pfam" id="PF07980">
    <property type="entry name" value="SusD_RagB"/>
    <property type="match status" value="1"/>
</dbReference>
<dbReference type="PROSITE" id="PS50005">
    <property type="entry name" value="TPR"/>
    <property type="match status" value="1"/>
</dbReference>
<feature type="domain" description="RagB/SusD" evidence="8">
    <location>
        <begin position="306"/>
        <end position="468"/>
    </location>
</feature>
<sequence length="468" mass="53233">MKNYKPNSMRSLRFKHMIIPIALIIISCCSACEKYLDVKPDDKITTPATVKDLQAMLDNSDKMNIKSLCYDEASADDYFMTPENYARVGLRGQAAYLWEPWPNEYTNEWAKASEEVYVSNVCLETTEKLLKTGTSEEELKNVKGSALFYRAFTWLKLLWIHSKAYDETSAKTDLGIVLRETADFNVPSIRSSTEEGYNRVIKDLEQAIDLFPNAQPHAFRPSKAAAHALLARTYLSMRKYDLALEHAEKCLNIKSDLIDYNTINATVYSPFQSYNPEVLFHAEISAFSYFNVQPAYAMVDTTLYQSYNQNDLRKGVFFLSNGKYFSFKGTYLSRATGSNNLFTGIATDEVYLIKAECLTRIGKTNEAMATLNTLMKKRWRSSVSFPAFTAVNNSDALTVILNERRKELVFRGLRWIDIKRLNKEGNQITLSRNLSGKVTSLQPNSERFALPIPADIITLASIQQNPGW</sequence>
<dbReference type="SMART" id="SM00028">
    <property type="entry name" value="TPR"/>
    <property type="match status" value="1"/>
</dbReference>
<evidence type="ECO:0000259" key="8">
    <source>
        <dbReference type="Pfam" id="PF07980"/>
    </source>
</evidence>
<evidence type="ECO:0000256" key="5">
    <source>
        <dbReference type="ARBA" id="ARBA00023237"/>
    </source>
</evidence>
<dbReference type="OrthoDB" id="653598at2"/>
<dbReference type="EMBL" id="SNWM01000001">
    <property type="protein sequence ID" value="TDO23742.1"/>
    <property type="molecule type" value="Genomic_DNA"/>
</dbReference>
<evidence type="ECO:0000256" key="1">
    <source>
        <dbReference type="ARBA" id="ARBA00004442"/>
    </source>
</evidence>
<dbReference type="AlphaFoldDB" id="A0A4R6INE6"/>
<evidence type="ECO:0000256" key="4">
    <source>
        <dbReference type="ARBA" id="ARBA00023136"/>
    </source>
</evidence>
<dbReference type="InterPro" id="IPR012944">
    <property type="entry name" value="SusD_RagB_dom"/>
</dbReference>
<keyword evidence="11" id="KW-1185">Reference proteome</keyword>
<feature type="repeat" description="TPR" evidence="6">
    <location>
        <begin position="224"/>
        <end position="257"/>
    </location>
</feature>
<evidence type="ECO:0000259" key="9">
    <source>
        <dbReference type="Pfam" id="PF14322"/>
    </source>
</evidence>
<keyword evidence="3 7" id="KW-0732">Signal</keyword>
<gene>
    <name evidence="10" type="ORF">CLV32_0027</name>
</gene>
<dbReference type="InterPro" id="IPR019734">
    <property type="entry name" value="TPR_rpt"/>
</dbReference>
<evidence type="ECO:0000256" key="3">
    <source>
        <dbReference type="ARBA" id="ARBA00022729"/>
    </source>
</evidence>
<feature type="signal peptide" evidence="7">
    <location>
        <begin position="1"/>
        <end position="31"/>
    </location>
</feature>
<reference evidence="10 11" key="1">
    <citation type="submission" date="2019-03" db="EMBL/GenBank/DDBJ databases">
        <title>Genomic Encyclopedia of Archaeal and Bacterial Type Strains, Phase II (KMG-II): from individual species to whole genera.</title>
        <authorList>
            <person name="Goeker M."/>
        </authorList>
    </citation>
    <scope>NUCLEOTIDE SEQUENCE [LARGE SCALE GENOMIC DNA]</scope>
    <source>
        <strain evidence="10 11">DSM 19034</strain>
    </source>
</reference>
<dbReference type="Proteomes" id="UP000295499">
    <property type="component" value="Unassembled WGS sequence"/>
</dbReference>
<comment type="caution">
    <text evidence="10">The sequence shown here is derived from an EMBL/GenBank/DDBJ whole genome shotgun (WGS) entry which is preliminary data.</text>
</comment>
<dbReference type="Gene3D" id="1.25.40.390">
    <property type="match status" value="1"/>
</dbReference>
<dbReference type="Pfam" id="PF14322">
    <property type="entry name" value="SusD-like_3"/>
    <property type="match status" value="1"/>
</dbReference>
<comment type="similarity">
    <text evidence="2">Belongs to the SusD family.</text>
</comment>
<dbReference type="InterPro" id="IPR033985">
    <property type="entry name" value="SusD-like_N"/>
</dbReference>
<accession>A0A4R6INE6</accession>
<keyword evidence="4" id="KW-0472">Membrane</keyword>
<name>A0A4R6INE6_9SPHI</name>
<evidence type="ECO:0000313" key="10">
    <source>
        <dbReference type="EMBL" id="TDO23742.1"/>
    </source>
</evidence>
<evidence type="ECO:0000256" key="6">
    <source>
        <dbReference type="PROSITE-ProRule" id="PRU00339"/>
    </source>
</evidence>
<feature type="domain" description="SusD-like N-terminal" evidence="9">
    <location>
        <begin position="34"/>
        <end position="235"/>
    </location>
</feature>
<comment type="subcellular location">
    <subcellularLocation>
        <location evidence="1">Cell outer membrane</location>
    </subcellularLocation>
</comment>